<sequence length="68" mass="7631">MVYFIILILKYYLYFIGILAHRLQGQDERGNGGSPISLPTTRSLIRLPAIASQVLNTLASPDPMEVRK</sequence>
<organism evidence="1 2">
    <name type="scientific">Halomonas urumqiensis</name>
    <dbReference type="NCBI Taxonomy" id="1684789"/>
    <lineage>
        <taxon>Bacteria</taxon>
        <taxon>Pseudomonadati</taxon>
        <taxon>Pseudomonadota</taxon>
        <taxon>Gammaproteobacteria</taxon>
        <taxon>Oceanospirillales</taxon>
        <taxon>Halomonadaceae</taxon>
        <taxon>Halomonas</taxon>
    </lineage>
</organism>
<gene>
    <name evidence="1" type="ORF">C1H70_07780</name>
</gene>
<evidence type="ECO:0000313" key="2">
    <source>
        <dbReference type="Proteomes" id="UP000235547"/>
    </source>
</evidence>
<keyword evidence="2" id="KW-1185">Reference proteome</keyword>
<protein>
    <submittedName>
        <fullName evidence="1">Uncharacterized protein</fullName>
    </submittedName>
</protein>
<name>A0A2N7UKK7_9GAMM</name>
<dbReference type="EMBL" id="PNRG01000013">
    <property type="protein sequence ID" value="PMR80942.1"/>
    <property type="molecule type" value="Genomic_DNA"/>
</dbReference>
<accession>A0A2N7UKK7</accession>
<comment type="caution">
    <text evidence="1">The sequence shown here is derived from an EMBL/GenBank/DDBJ whole genome shotgun (WGS) entry which is preliminary data.</text>
</comment>
<reference evidence="1 2" key="1">
    <citation type="submission" date="2018-01" db="EMBL/GenBank/DDBJ databases">
        <title>Halomonas endophytica sp. nov., isolated from storage liquid in the stems of Populus euphratica.</title>
        <authorList>
            <person name="Chen C."/>
        </authorList>
    </citation>
    <scope>NUCLEOTIDE SEQUENCE [LARGE SCALE GENOMIC DNA]</scope>
    <source>
        <strain evidence="1 2">BZ-SZ-XJ27</strain>
    </source>
</reference>
<dbReference type="AlphaFoldDB" id="A0A2N7UKK7"/>
<proteinExistence type="predicted"/>
<dbReference type="Proteomes" id="UP000235547">
    <property type="component" value="Unassembled WGS sequence"/>
</dbReference>
<evidence type="ECO:0000313" key="1">
    <source>
        <dbReference type="EMBL" id="PMR80942.1"/>
    </source>
</evidence>